<proteinExistence type="predicted"/>
<dbReference type="AlphaFoldDB" id="A0A3Q3IHW4"/>
<evidence type="ECO:0000256" key="1">
    <source>
        <dbReference type="SAM" id="Phobius"/>
    </source>
</evidence>
<dbReference type="InterPro" id="IPR032727">
    <property type="entry name" value="CLAMP"/>
</dbReference>
<accession>A0A3Q3IHW4</accession>
<evidence type="ECO:0000313" key="2">
    <source>
        <dbReference type="Ensembl" id="ENSMALP00000002919.1"/>
    </source>
</evidence>
<dbReference type="Proteomes" id="UP000261600">
    <property type="component" value="Unplaced"/>
</dbReference>
<organism evidence="2 3">
    <name type="scientific">Monopterus albus</name>
    <name type="common">Swamp eel</name>
    <dbReference type="NCBI Taxonomy" id="43700"/>
    <lineage>
        <taxon>Eukaryota</taxon>
        <taxon>Metazoa</taxon>
        <taxon>Chordata</taxon>
        <taxon>Craniata</taxon>
        <taxon>Vertebrata</taxon>
        <taxon>Euteleostomi</taxon>
        <taxon>Actinopterygii</taxon>
        <taxon>Neopterygii</taxon>
        <taxon>Teleostei</taxon>
        <taxon>Neoteleostei</taxon>
        <taxon>Acanthomorphata</taxon>
        <taxon>Anabantaria</taxon>
        <taxon>Synbranchiformes</taxon>
        <taxon>Synbranchidae</taxon>
        <taxon>Monopterus</taxon>
    </lineage>
</organism>
<evidence type="ECO:0000313" key="3">
    <source>
        <dbReference type="Proteomes" id="UP000261600"/>
    </source>
</evidence>
<name>A0A3Q3IHW4_MONAL</name>
<keyword evidence="1" id="KW-1133">Transmembrane helix</keyword>
<dbReference type="Ensembl" id="ENSMALT00000002998.1">
    <property type="protein sequence ID" value="ENSMALP00000002919.1"/>
    <property type="gene ID" value="ENSMALG00000002180.1"/>
</dbReference>
<sequence length="165" mass="18806">MLCLLSCLVVLFVFSVSFTFSFFVFFSFFSSSWSFSFSFFLLCSTSEKQHVSDKSLIQANTHTCAEFEISEGPKVTYLTFAFFFFLVILLCIFSLHLSVILHITFHLRLFTVLFCRQCSFKKEQTSALLSIIKSIHELCSERGQLGSAAPLSLPSGCKYGRHIHQ</sequence>
<reference evidence="2" key="2">
    <citation type="submission" date="2025-09" db="UniProtKB">
        <authorList>
            <consortium name="Ensembl"/>
        </authorList>
    </citation>
    <scope>IDENTIFICATION</scope>
</reference>
<dbReference type="Pfam" id="PF14769">
    <property type="entry name" value="CLAMP"/>
    <property type="match status" value="1"/>
</dbReference>
<keyword evidence="3" id="KW-1185">Reference proteome</keyword>
<feature type="transmembrane region" description="Helical" evidence="1">
    <location>
        <begin position="77"/>
        <end position="101"/>
    </location>
</feature>
<reference evidence="2" key="1">
    <citation type="submission" date="2025-08" db="UniProtKB">
        <authorList>
            <consortium name="Ensembl"/>
        </authorList>
    </citation>
    <scope>IDENTIFICATION</scope>
</reference>
<keyword evidence="1" id="KW-0472">Membrane</keyword>
<keyword evidence="1" id="KW-0812">Transmembrane</keyword>
<protein>
    <submittedName>
        <fullName evidence="2">Uncharacterized protein</fullName>
    </submittedName>
</protein>